<dbReference type="PANTHER" id="PTHR43478:SF1">
    <property type="entry name" value="NA+_H+ ANTIPORTER NHAC-LIKE C-TERMINAL DOMAIN-CONTAINING PROTEIN"/>
    <property type="match status" value="1"/>
</dbReference>
<feature type="transmembrane region" description="Helical" evidence="6">
    <location>
        <begin position="68"/>
        <end position="92"/>
    </location>
</feature>
<keyword evidence="2" id="KW-1003">Cell membrane</keyword>
<proteinExistence type="predicted"/>
<gene>
    <name evidence="8" type="ORF">RT717_10480</name>
</gene>
<feature type="transmembrane region" description="Helical" evidence="6">
    <location>
        <begin position="266"/>
        <end position="289"/>
    </location>
</feature>
<comment type="subcellular location">
    <subcellularLocation>
        <location evidence="1">Cell membrane</location>
        <topology evidence="1">Multi-pass membrane protein</topology>
    </subcellularLocation>
</comment>
<evidence type="ECO:0000313" key="9">
    <source>
        <dbReference type="Proteomes" id="UP001302349"/>
    </source>
</evidence>
<feature type="transmembrane region" description="Helical" evidence="6">
    <location>
        <begin position="309"/>
        <end position="331"/>
    </location>
</feature>
<dbReference type="Pfam" id="PF03553">
    <property type="entry name" value="Na_H_antiporter"/>
    <property type="match status" value="1"/>
</dbReference>
<dbReference type="RefSeq" id="WP_317491684.1">
    <property type="nucleotide sequence ID" value="NZ_CP136051.1"/>
</dbReference>
<feature type="transmembrane region" description="Helical" evidence="6">
    <location>
        <begin position="384"/>
        <end position="403"/>
    </location>
</feature>
<protein>
    <submittedName>
        <fullName evidence="8">Na+/H+ antiporter NhaC family protein</fullName>
    </submittedName>
</protein>
<keyword evidence="4 6" id="KW-1133">Transmembrane helix</keyword>
<feature type="domain" description="Na+/H+ antiporter NhaC-like C-terminal" evidence="7">
    <location>
        <begin position="191"/>
        <end position="492"/>
    </location>
</feature>
<feature type="transmembrane region" description="Helical" evidence="6">
    <location>
        <begin position="475"/>
        <end position="494"/>
    </location>
</feature>
<dbReference type="Proteomes" id="UP001302349">
    <property type="component" value="Chromosome"/>
</dbReference>
<dbReference type="PANTHER" id="PTHR43478">
    <property type="entry name" value="NA+/H+ ANTIPORTER-RELATED"/>
    <property type="match status" value="1"/>
</dbReference>
<reference evidence="8 9" key="1">
    <citation type="journal article" date="2023" name="Microbiol. Resour. Announc.">
        <title>Complete Genome Sequence of Imperialibacter roseus strain P4T.</title>
        <authorList>
            <person name="Tizabi D.R."/>
            <person name="Bachvaroff T."/>
            <person name="Hill R.T."/>
        </authorList>
    </citation>
    <scope>NUCLEOTIDE SEQUENCE [LARGE SCALE GENOMIC DNA]</scope>
    <source>
        <strain evidence="8 9">P4T</strain>
    </source>
</reference>
<keyword evidence="9" id="KW-1185">Reference proteome</keyword>
<feature type="transmembrane region" description="Helical" evidence="6">
    <location>
        <begin position="194"/>
        <end position="216"/>
    </location>
</feature>
<evidence type="ECO:0000256" key="4">
    <source>
        <dbReference type="ARBA" id="ARBA00022989"/>
    </source>
</evidence>
<name>A0ABZ0IVI2_9BACT</name>
<evidence type="ECO:0000313" key="8">
    <source>
        <dbReference type="EMBL" id="WOK09060.1"/>
    </source>
</evidence>
<evidence type="ECO:0000256" key="1">
    <source>
        <dbReference type="ARBA" id="ARBA00004651"/>
    </source>
</evidence>
<dbReference type="InterPro" id="IPR018461">
    <property type="entry name" value="Na/H_Antiport_NhaC-like_C"/>
</dbReference>
<organism evidence="8 9">
    <name type="scientific">Imperialibacter roseus</name>
    <dbReference type="NCBI Taxonomy" id="1324217"/>
    <lineage>
        <taxon>Bacteria</taxon>
        <taxon>Pseudomonadati</taxon>
        <taxon>Bacteroidota</taxon>
        <taxon>Cytophagia</taxon>
        <taxon>Cytophagales</taxon>
        <taxon>Flammeovirgaceae</taxon>
        <taxon>Imperialibacter</taxon>
    </lineage>
</organism>
<evidence type="ECO:0000256" key="5">
    <source>
        <dbReference type="ARBA" id="ARBA00023136"/>
    </source>
</evidence>
<evidence type="ECO:0000259" key="7">
    <source>
        <dbReference type="Pfam" id="PF03553"/>
    </source>
</evidence>
<dbReference type="EMBL" id="CP136051">
    <property type="protein sequence ID" value="WOK09060.1"/>
    <property type="molecule type" value="Genomic_DNA"/>
</dbReference>
<feature type="transmembrane region" description="Helical" evidence="6">
    <location>
        <begin position="25"/>
        <end position="47"/>
    </location>
</feature>
<feature type="transmembrane region" description="Helical" evidence="6">
    <location>
        <begin position="112"/>
        <end position="133"/>
    </location>
</feature>
<keyword evidence="3 6" id="KW-0812">Transmembrane</keyword>
<accession>A0ABZ0IVI2</accession>
<evidence type="ECO:0000256" key="6">
    <source>
        <dbReference type="SAM" id="Phobius"/>
    </source>
</evidence>
<evidence type="ECO:0000256" key="3">
    <source>
        <dbReference type="ARBA" id="ARBA00022692"/>
    </source>
</evidence>
<sequence length="495" mass="53302">MDHYGFLSLLPPVIAIFLAIRTKQVFVALIIGIWLGYVILAGWNPFIGSLNTVQAMVDVFKDDGNTRTVIFTLFIGALIAFIQRSGGVEGFIVYVNKKMESAHKDNVEKKSLYVRLLAGITGMLIFVESNISVLTTGTLYRPLFDQLKISREKLAYICDSSSAPSCILIPFNAWGAYIMGLLLMQGFERPFSTLFASLPFNFYPLLAVAFLFWIIITNKDFGPMKKAETRARVEGKVIADGATPMISEEITIIAPIEGKPQRAINMLVPIVTMVVMMPIFLVYTGWSSINWSQQPGMFDAVFEAIGGGSGSASVTYAVITSLAVAATMYGLQGIMTGKEMINLTLKGMSGMISMALLMVLAFAIGSLCKTLGTGFYVAEVTKSWLSPALVPAIVFAVSCFIAFSTGTSWGTFAIMISIAVPMAQSFGTDPHVAIAAALGGGVFGDHCSPISDTTMISSMASASDHIDHVRTQMPYALVAGGITVVLYLIVGFVTL</sequence>
<evidence type="ECO:0000256" key="2">
    <source>
        <dbReference type="ARBA" id="ARBA00022475"/>
    </source>
</evidence>
<keyword evidence="5 6" id="KW-0472">Membrane</keyword>